<keyword evidence="1" id="KW-0732">Signal</keyword>
<accession>A0A1Y6MD10</accession>
<protein>
    <submittedName>
        <fullName evidence="2">Uncharacterized protein</fullName>
    </submittedName>
</protein>
<feature type="chain" id="PRO_5012418806" evidence="1">
    <location>
        <begin position="28"/>
        <end position="253"/>
    </location>
</feature>
<keyword evidence="3" id="KW-1185">Reference proteome</keyword>
<name>A0A1Y6MD10_9GAMM</name>
<dbReference type="EMBL" id="FYAK01000002">
    <property type="protein sequence ID" value="SMY33668.1"/>
    <property type="molecule type" value="Genomic_DNA"/>
</dbReference>
<reference evidence="3" key="1">
    <citation type="submission" date="2017-06" db="EMBL/GenBank/DDBJ databases">
        <authorList>
            <person name="Rodrigo-Torres L."/>
            <person name="Arahal R.D."/>
            <person name="Lucena T."/>
        </authorList>
    </citation>
    <scope>NUCLEOTIDE SEQUENCE [LARGE SCALE GENOMIC DNA]</scope>
    <source>
        <strain evidence="3">CECT 9190</strain>
    </source>
</reference>
<evidence type="ECO:0000256" key="1">
    <source>
        <dbReference type="SAM" id="SignalP"/>
    </source>
</evidence>
<dbReference type="RefSeq" id="WP_087844297.1">
    <property type="nucleotide sequence ID" value="NZ_FYAK01000002.1"/>
</dbReference>
<evidence type="ECO:0000313" key="2">
    <source>
        <dbReference type="EMBL" id="SMY33668.1"/>
    </source>
</evidence>
<sequence length="253" mass="27095">MNISTMRKTILATMVTAIVTFTGSVSAHTSHSGGIQANANDAKLAPFDIIHTKITTKGNVATFHIAVSGKAGEITPTPIGKLAGSDVFSYVWPLTLNSHAVGFEKDAGILALAVTSHPDFDDTPLYDENGDGDKTNDGNVWHSHWVVLAPNKKCGPDALGVVDIPQDEKPRLPKTWPGLPLLIDSPNYQPQFRDHDLNVKVRFDNIEALKMANFDGVTAGLRINASAHSPLLCVKNVFDVASGDLSLPGKTNH</sequence>
<gene>
    <name evidence="2" type="ORF">PMAL9190_01127</name>
</gene>
<organism evidence="2 3">
    <name type="scientific">Photobacterium malacitanum</name>
    <dbReference type="NCBI Taxonomy" id="2204294"/>
    <lineage>
        <taxon>Bacteria</taxon>
        <taxon>Pseudomonadati</taxon>
        <taxon>Pseudomonadota</taxon>
        <taxon>Gammaproteobacteria</taxon>
        <taxon>Vibrionales</taxon>
        <taxon>Vibrionaceae</taxon>
        <taxon>Photobacterium</taxon>
    </lineage>
</organism>
<evidence type="ECO:0000313" key="3">
    <source>
        <dbReference type="Proteomes" id="UP000195963"/>
    </source>
</evidence>
<feature type="signal peptide" evidence="1">
    <location>
        <begin position="1"/>
        <end position="27"/>
    </location>
</feature>
<dbReference type="Proteomes" id="UP000195963">
    <property type="component" value="Unassembled WGS sequence"/>
</dbReference>
<proteinExistence type="predicted"/>
<dbReference type="AlphaFoldDB" id="A0A1Y6MD10"/>